<name>A0A7D9H3M2_9GAMM</name>
<evidence type="ECO:0000313" key="2">
    <source>
        <dbReference type="EMBL" id="VUX55547.1"/>
    </source>
</evidence>
<gene>
    <name evidence="2" type="ORF">JTBM06_V1_40024</name>
</gene>
<accession>A0A7D9H3M2</accession>
<organism evidence="2">
    <name type="scientific">uncultured Woeseiaceae bacterium</name>
    <dbReference type="NCBI Taxonomy" id="1983305"/>
    <lineage>
        <taxon>Bacteria</taxon>
        <taxon>Pseudomonadati</taxon>
        <taxon>Pseudomonadota</taxon>
        <taxon>Gammaproteobacteria</taxon>
        <taxon>Woeseiales</taxon>
        <taxon>Woeseiaceae</taxon>
        <taxon>environmental samples</taxon>
    </lineage>
</organism>
<feature type="transmembrane region" description="Helical" evidence="1">
    <location>
        <begin position="172"/>
        <end position="191"/>
    </location>
</feature>
<keyword evidence="1" id="KW-0812">Transmembrane</keyword>
<sequence>MVTTAGSQMVCHECDLLLAVPALASGQKAYCPRCNYLLAAHRPHAITMVFAFGVSGLMFLLLSIAFPFLGFSASGQERTVTLLQSILILVIEDLPSLAAIVFASIILIPGAFLIGAVYVSSALKLNRSLPGTVMVLRWMLMLMPWSMAEIFLIGILVSFVKIVTIADVSLGLSFWSYVLFTVCMVVVTLYPDKRRLWARVRALNDD</sequence>
<dbReference type="EMBL" id="LR633967">
    <property type="protein sequence ID" value="VUX55547.1"/>
    <property type="molecule type" value="Genomic_DNA"/>
</dbReference>
<feature type="transmembrane region" description="Helical" evidence="1">
    <location>
        <begin position="45"/>
        <end position="69"/>
    </location>
</feature>
<proteinExistence type="predicted"/>
<keyword evidence="1" id="KW-1133">Transmembrane helix</keyword>
<keyword evidence="1" id="KW-0472">Membrane</keyword>
<feature type="transmembrane region" description="Helical" evidence="1">
    <location>
        <begin position="140"/>
        <end position="160"/>
    </location>
</feature>
<reference evidence="2" key="1">
    <citation type="submission" date="2019-07" db="EMBL/GenBank/DDBJ databases">
        <authorList>
            <person name="Weber M."/>
            <person name="Kostadinov I."/>
            <person name="Kostadinov D I."/>
        </authorList>
    </citation>
    <scope>NUCLEOTIDE SEQUENCE</scope>
    <source>
        <strain evidence="2">Gfbio:sag-sample-m06:053724c1-46a9-4a36-b237-ea2bf867836b</strain>
    </source>
</reference>
<protein>
    <submittedName>
        <fullName evidence="2">Integral membrane protein, PqiA family protein</fullName>
    </submittedName>
</protein>
<evidence type="ECO:0000256" key="1">
    <source>
        <dbReference type="SAM" id="Phobius"/>
    </source>
</evidence>
<dbReference type="InterPro" id="IPR007498">
    <property type="entry name" value="PqiA-like"/>
</dbReference>
<feature type="transmembrane region" description="Helical" evidence="1">
    <location>
        <begin position="97"/>
        <end position="119"/>
    </location>
</feature>
<dbReference type="AlphaFoldDB" id="A0A7D9H3M2"/>
<dbReference type="Pfam" id="PF04403">
    <property type="entry name" value="PqiA"/>
    <property type="match status" value="1"/>
</dbReference>